<gene>
    <name evidence="1" type="ORF">LCGC14_1614090</name>
</gene>
<reference evidence="1" key="1">
    <citation type="journal article" date="2015" name="Nature">
        <title>Complex archaea that bridge the gap between prokaryotes and eukaryotes.</title>
        <authorList>
            <person name="Spang A."/>
            <person name="Saw J.H."/>
            <person name="Jorgensen S.L."/>
            <person name="Zaremba-Niedzwiedzka K."/>
            <person name="Martijn J."/>
            <person name="Lind A.E."/>
            <person name="van Eijk R."/>
            <person name="Schleper C."/>
            <person name="Guy L."/>
            <person name="Ettema T.J."/>
        </authorList>
    </citation>
    <scope>NUCLEOTIDE SEQUENCE</scope>
</reference>
<evidence type="ECO:0000313" key="1">
    <source>
        <dbReference type="EMBL" id="KKM23557.1"/>
    </source>
</evidence>
<proteinExistence type="predicted"/>
<dbReference type="EMBL" id="LAZR01013102">
    <property type="protein sequence ID" value="KKM23557.1"/>
    <property type="molecule type" value="Genomic_DNA"/>
</dbReference>
<name>A0A0F9I7R4_9ZZZZ</name>
<feature type="non-terminal residue" evidence="1">
    <location>
        <position position="1"/>
    </location>
</feature>
<comment type="caution">
    <text evidence="1">The sequence shown here is derived from an EMBL/GenBank/DDBJ whole genome shotgun (WGS) entry which is preliminary data.</text>
</comment>
<sequence length="57" mass="6378">AMDSKLETEIDEAGRCRVFTIVSMAGWPLGSTPPKWVWREAVRMAMSEQRIAAPDKA</sequence>
<organism evidence="1">
    <name type="scientific">marine sediment metagenome</name>
    <dbReference type="NCBI Taxonomy" id="412755"/>
    <lineage>
        <taxon>unclassified sequences</taxon>
        <taxon>metagenomes</taxon>
        <taxon>ecological metagenomes</taxon>
    </lineage>
</organism>
<protein>
    <submittedName>
        <fullName evidence="1">Uncharacterized protein</fullName>
    </submittedName>
</protein>
<dbReference type="AlphaFoldDB" id="A0A0F9I7R4"/>
<accession>A0A0F9I7R4</accession>